<organism evidence="1 2">
    <name type="scientific">Panagrolaimus sp. ES5</name>
    <dbReference type="NCBI Taxonomy" id="591445"/>
    <lineage>
        <taxon>Eukaryota</taxon>
        <taxon>Metazoa</taxon>
        <taxon>Ecdysozoa</taxon>
        <taxon>Nematoda</taxon>
        <taxon>Chromadorea</taxon>
        <taxon>Rhabditida</taxon>
        <taxon>Tylenchina</taxon>
        <taxon>Panagrolaimomorpha</taxon>
        <taxon>Panagrolaimoidea</taxon>
        <taxon>Panagrolaimidae</taxon>
        <taxon>Panagrolaimus</taxon>
    </lineage>
</organism>
<name>A0AC34GMI6_9BILA</name>
<sequence length="147" mass="16266">EPQNIALTFDLIELSPLKNARFSQKRQDSAETCTDIPKSDSNHHFSNSREDTSFLNPVKGVKNDGIVGDDFLEGFSPATPDVDNDQDVFVDAFENVLKTDEPHQKNQENKTVSNPTHAKLMDNLLPECGNTTVNQGIDGVNSICGRY</sequence>
<accession>A0AC34GMI6</accession>
<evidence type="ECO:0000313" key="1">
    <source>
        <dbReference type="Proteomes" id="UP000887579"/>
    </source>
</evidence>
<evidence type="ECO:0000313" key="2">
    <source>
        <dbReference type="WBParaSite" id="ES5_v2.g30945.t1"/>
    </source>
</evidence>
<dbReference type="Proteomes" id="UP000887579">
    <property type="component" value="Unplaced"/>
</dbReference>
<dbReference type="WBParaSite" id="ES5_v2.g30945.t1">
    <property type="protein sequence ID" value="ES5_v2.g30945.t1"/>
    <property type="gene ID" value="ES5_v2.g30945"/>
</dbReference>
<proteinExistence type="predicted"/>
<protein>
    <submittedName>
        <fullName evidence="2">Uncharacterized protein</fullName>
    </submittedName>
</protein>
<reference evidence="2" key="1">
    <citation type="submission" date="2022-11" db="UniProtKB">
        <authorList>
            <consortium name="WormBaseParasite"/>
        </authorList>
    </citation>
    <scope>IDENTIFICATION</scope>
</reference>